<keyword evidence="1" id="KW-1133">Transmembrane helix</keyword>
<accession>A0A2V2Z0W4</accession>
<dbReference type="EMBL" id="QGTQ01000003">
    <property type="protein sequence ID" value="PWW06229.1"/>
    <property type="molecule type" value="Genomic_DNA"/>
</dbReference>
<dbReference type="PANTHER" id="PTHR43649">
    <property type="entry name" value="ARABINOSE-BINDING PROTEIN-RELATED"/>
    <property type="match status" value="1"/>
</dbReference>
<dbReference type="OrthoDB" id="383574at2"/>
<keyword evidence="1" id="KW-0472">Membrane</keyword>
<dbReference type="InterPro" id="IPR050490">
    <property type="entry name" value="Bact_solute-bd_prot1"/>
</dbReference>
<name>A0A2V2Z0W4_9BACL</name>
<feature type="transmembrane region" description="Helical" evidence="1">
    <location>
        <begin position="7"/>
        <end position="24"/>
    </location>
</feature>
<reference evidence="2 3" key="1">
    <citation type="submission" date="2018-05" db="EMBL/GenBank/DDBJ databases">
        <title>Genomic Encyclopedia of Type Strains, Phase III (KMG-III): the genomes of soil and plant-associated and newly described type strains.</title>
        <authorList>
            <person name="Whitman W."/>
        </authorList>
    </citation>
    <scope>NUCLEOTIDE SEQUENCE [LARGE SCALE GENOMIC DNA]</scope>
    <source>
        <strain evidence="2 3">CECT 5696</strain>
    </source>
</reference>
<dbReference type="Gene3D" id="3.40.190.10">
    <property type="entry name" value="Periplasmic binding protein-like II"/>
    <property type="match status" value="1"/>
</dbReference>
<dbReference type="InterPro" id="IPR006059">
    <property type="entry name" value="SBP"/>
</dbReference>
<comment type="caution">
    <text evidence="2">The sequence shown here is derived from an EMBL/GenBank/DDBJ whole genome shotgun (WGS) entry which is preliminary data.</text>
</comment>
<protein>
    <submittedName>
        <fullName evidence="2">Carbohydrate ABC transporter substrate-binding protein (CUT1 family)</fullName>
    </submittedName>
</protein>
<dbReference type="Gene3D" id="2.60.120.260">
    <property type="entry name" value="Galactose-binding domain-like"/>
    <property type="match status" value="2"/>
</dbReference>
<dbReference type="PANTHER" id="PTHR43649:SF27">
    <property type="entry name" value="EXTRACELLULAR SOLUTE-BINDING PROTEIN FAMILY 1"/>
    <property type="match status" value="1"/>
</dbReference>
<dbReference type="SUPFAM" id="SSF53850">
    <property type="entry name" value="Periplasmic binding protein-like II"/>
    <property type="match status" value="1"/>
</dbReference>
<sequence>MKKKQYWFLGTGLVFIAAVLYLSIGPSGSANDDNDHITDVRFEDLTANYEYDQDPYYSEALAKWQEQGLKDASTTVQIDGSSPSSVSDEQTIQTGSYGGKSNVLVWNTAKSGWVEYSFQTSESALYEIHASYLPLKEEGRKAAVQWDVTIDGKHPYREASAIALYRTWEDARPILTNSDGDQIRPRSTDISEWSDKPFVDSGGAYSEPLKWYIPAGKHTIRLQGHEPVAVERLSLVPAEKIPSYEEVKASQANVPAAAGEAITLQAEDFTYKNDPAIKLFSDKNDRSIPRYAGRIIYNTVGGLRWLEQNQEITWTFEVPKTGLYKFGFRALQNTIAQKTSFRTIRIDGKVPFKEFEAYGFPYRASWEGTVLQDANDQPYLVKLEQGKHTLSLAVTLAPVKSALIDLERLNAHLDAIDWDLRTVTGSNSKKTLDRNRTWDMEQDFPGLTDKMKLAADAMSVLSKRLVAANGNKDSISQGLDTSAKDLRSLLRKPEEIPYNVDEISSMREKFGTFIETLMKQSLQLDEVYIIPAAAQPPKMTANLLATVWGSVQNFGYSFDSRDSLRDMDQTKLNVWVQRGRDYVDQLQQLADESFTPETGIEVKVNLLPNPELLLMSNSAGVQPDVALGLTQDLPVNYAIRGSLVDLSKLDGFNKLYPQFSPGSWLPLYYNGGYYGVPETQSFQVLYYRKDIFKRLGLEVPQTWEEVYDLLPTLQQNFMNFYINPKEFATYFYQNGVDFYEPGGLKSALDTPAAYKAFKQWTDLFNTYAIDREVSSFYQHFRNGTMPVGISDYNMYVQLSAAAPELNGRWGIALLPGVKQTDGTITRWAGGGQRTGVIFERSNKQEEAWKFLQWWLSTDTQEQYGSDLEAMNGVAFRWNTSNVEAFRKLPWKQEDADVILGQWKWYKDIPNVPGGYFLDRELGNAWTRSVVGTTNYMSSLEQAARDINRELLRKQQEFGFADKLGHTLKKLDIPVVDRPWEGMDGSE</sequence>
<organism evidence="2 3">
    <name type="scientific">Paenibacillus cellulosilyticus</name>
    <dbReference type="NCBI Taxonomy" id="375489"/>
    <lineage>
        <taxon>Bacteria</taxon>
        <taxon>Bacillati</taxon>
        <taxon>Bacillota</taxon>
        <taxon>Bacilli</taxon>
        <taxon>Bacillales</taxon>
        <taxon>Paenibacillaceae</taxon>
        <taxon>Paenibacillus</taxon>
    </lineage>
</organism>
<keyword evidence="3" id="KW-1185">Reference proteome</keyword>
<proteinExistence type="predicted"/>
<gene>
    <name evidence="2" type="ORF">DFQ01_103130</name>
</gene>
<evidence type="ECO:0000313" key="2">
    <source>
        <dbReference type="EMBL" id="PWW06229.1"/>
    </source>
</evidence>
<dbReference type="AlphaFoldDB" id="A0A2V2Z0W4"/>
<dbReference type="RefSeq" id="WP_110042926.1">
    <property type="nucleotide sequence ID" value="NZ_CP054609.1"/>
</dbReference>
<dbReference type="Pfam" id="PF01547">
    <property type="entry name" value="SBP_bac_1"/>
    <property type="match status" value="1"/>
</dbReference>
<evidence type="ECO:0000256" key="1">
    <source>
        <dbReference type="SAM" id="Phobius"/>
    </source>
</evidence>
<dbReference type="Proteomes" id="UP000246635">
    <property type="component" value="Unassembled WGS sequence"/>
</dbReference>
<keyword evidence="1" id="KW-0812">Transmembrane</keyword>
<evidence type="ECO:0000313" key="3">
    <source>
        <dbReference type="Proteomes" id="UP000246635"/>
    </source>
</evidence>